<dbReference type="InterPro" id="IPR039989">
    <property type="entry name" value="NUDT9"/>
</dbReference>
<accession>A0A9X0CL94</accession>
<organism evidence="1 2">
    <name type="scientific">Desmophyllum pertusum</name>
    <dbReference type="NCBI Taxonomy" id="174260"/>
    <lineage>
        <taxon>Eukaryota</taxon>
        <taxon>Metazoa</taxon>
        <taxon>Cnidaria</taxon>
        <taxon>Anthozoa</taxon>
        <taxon>Hexacorallia</taxon>
        <taxon>Scleractinia</taxon>
        <taxon>Caryophylliina</taxon>
        <taxon>Caryophylliidae</taxon>
        <taxon>Desmophyllum</taxon>
    </lineage>
</organism>
<dbReference type="PANTHER" id="PTHR13030">
    <property type="entry name" value="NUDIX HYDROLASE"/>
    <property type="match status" value="1"/>
</dbReference>
<reference evidence="1" key="1">
    <citation type="submission" date="2023-01" db="EMBL/GenBank/DDBJ databases">
        <title>Genome assembly of the deep-sea coral Lophelia pertusa.</title>
        <authorList>
            <person name="Herrera S."/>
            <person name="Cordes E."/>
        </authorList>
    </citation>
    <scope>NUCLEOTIDE SEQUENCE</scope>
    <source>
        <strain evidence="1">USNM1676648</strain>
        <tissue evidence="1">Polyp</tissue>
    </source>
</reference>
<keyword evidence="2" id="KW-1185">Reference proteome</keyword>
<dbReference type="AlphaFoldDB" id="A0A9X0CL94"/>
<dbReference type="Gene3D" id="3.90.79.10">
    <property type="entry name" value="Nucleoside Triphosphate Pyrophosphohydrolase"/>
    <property type="match status" value="1"/>
</dbReference>
<evidence type="ECO:0000313" key="1">
    <source>
        <dbReference type="EMBL" id="KAJ7363532.1"/>
    </source>
</evidence>
<comment type="caution">
    <text evidence="1">The sequence shown here is derived from an EMBL/GenBank/DDBJ whole genome shotgun (WGS) entry which is preliminary data.</text>
</comment>
<dbReference type="SUPFAM" id="SSF55811">
    <property type="entry name" value="Nudix"/>
    <property type="match status" value="1"/>
</dbReference>
<evidence type="ECO:0000313" key="2">
    <source>
        <dbReference type="Proteomes" id="UP001163046"/>
    </source>
</evidence>
<dbReference type="PANTHER" id="PTHR13030:SF8">
    <property type="entry name" value="ADP-RIBOSE PYROPHOSPHATASE, MITOCHONDRIAL"/>
    <property type="match status" value="1"/>
</dbReference>
<dbReference type="OrthoDB" id="9972248at2759"/>
<dbReference type="InterPro" id="IPR015797">
    <property type="entry name" value="NUDIX_hydrolase-like_dom_sf"/>
</dbReference>
<gene>
    <name evidence="1" type="ORF">OS493_009688</name>
</gene>
<name>A0A9X0CL94_9CNID</name>
<protein>
    <submittedName>
        <fullName evidence="1">Uncharacterized protein</fullName>
    </submittedName>
</protein>
<dbReference type="Pfam" id="PF25969">
    <property type="entry name" value="NUDT9_N"/>
    <property type="match status" value="1"/>
</dbReference>
<proteinExistence type="predicted"/>
<dbReference type="EMBL" id="MU827305">
    <property type="protein sequence ID" value="KAJ7363532.1"/>
    <property type="molecule type" value="Genomic_DNA"/>
</dbReference>
<dbReference type="GO" id="GO:0047631">
    <property type="term" value="F:ADP-ribose diphosphatase activity"/>
    <property type="evidence" value="ECO:0007669"/>
    <property type="project" value="InterPro"/>
</dbReference>
<sequence>MSILSPSNTSVVIDFNCIDEGIDRRSHTGIIDVVNRWPRNPVGRTGIGGRGLFRRWGPNHAAHIIATRWKIGVDGLIVQKQGKNVLEFVAIKSHLDSLEWAIPGYEQ</sequence>
<dbReference type="Proteomes" id="UP001163046">
    <property type="component" value="Unassembled WGS sequence"/>
</dbReference>